<reference evidence="7 9" key="1">
    <citation type="submission" date="2014-09" db="EMBL/GenBank/DDBJ databases">
        <authorList>
            <person name="Loux Valentin"/>
            <person name="Dugat Thibaut"/>
        </authorList>
    </citation>
    <scope>NUCLEOTIDE SEQUENCE [LARGE SCALE GENOMIC DNA]</scope>
    <source>
        <strain evidence="7 9">BOV-10_179</strain>
    </source>
</reference>
<dbReference type="EMBL" id="CCXQ01000130">
    <property type="protein sequence ID" value="CEH11181.1"/>
    <property type="molecule type" value="Genomic_DNA"/>
</dbReference>
<dbReference type="InterPro" id="IPR011990">
    <property type="entry name" value="TPR-like_helical_dom_sf"/>
</dbReference>
<dbReference type="GO" id="GO:0051205">
    <property type="term" value="P:protein insertion into membrane"/>
    <property type="evidence" value="ECO:0007669"/>
    <property type="project" value="UniProtKB-UniRule"/>
</dbReference>
<dbReference type="GO" id="GO:0009279">
    <property type="term" value="C:cell outer membrane"/>
    <property type="evidence" value="ECO:0007669"/>
    <property type="project" value="UniProtKB-SubCell"/>
</dbReference>
<dbReference type="SUPFAM" id="SSF48452">
    <property type="entry name" value="TPR-like"/>
    <property type="match status" value="1"/>
</dbReference>
<comment type="function">
    <text evidence="4">Part of the outer membrane protein assembly complex, which is involved in assembly and insertion of beta-barrel proteins into the outer membrane.</text>
</comment>
<keyword evidence="3 4" id="KW-0998">Cell outer membrane</keyword>
<dbReference type="Gene3D" id="1.25.40.10">
    <property type="entry name" value="Tetratricopeptide repeat domain"/>
    <property type="match status" value="1"/>
</dbReference>
<dbReference type="InterPro" id="IPR039565">
    <property type="entry name" value="BamD-like"/>
</dbReference>
<reference evidence="10" key="3">
    <citation type="submission" date="2016-03" db="EMBL/GenBank/DDBJ databases">
        <authorList>
            <person name="Loux Valentin"/>
        </authorList>
    </citation>
    <scope>NUCLEOTIDE SEQUENCE [LARGE SCALE GENOMIC DNA]</scope>
    <source>
        <strain evidence="10">C1</strain>
    </source>
</reference>
<proteinExistence type="inferred from homology"/>
<sequence length="241" mass="26978" precursor="true">MGFFLVLLMSLRGVFFVLFAVLAVFSGSVHADEAVDEGGVHGLYDRASVLFEKKKYKDAIAILNKIEALYPFSQVAIDGSLMSAEANYELGNYREAATLVEGYIGIYPNSPVIDYAYYIRIASKYMLVPDLGLDDSIAKEVLEYAAEFVKMFPESEYLAPVQEKLGHLRNHVAAKEFLTGRFYMKRGEYIAAIKRFSTLVREYPDSAYFQEGMYRLSEAYSAIGDKDTASVYTNMLAGPEA</sequence>
<gene>
    <name evidence="7" type="primary">comL</name>
    <name evidence="4 8" type="synonym">bamD</name>
    <name evidence="8" type="ORF">ANAPC1_00456</name>
    <name evidence="7" type="ORF">ANAPHAGO_00805</name>
</gene>
<feature type="signal peptide" evidence="4">
    <location>
        <begin position="1"/>
        <end position="31"/>
    </location>
</feature>
<dbReference type="GO" id="GO:0043165">
    <property type="term" value="P:Gram-negative-bacterium-type cell outer membrane assembly"/>
    <property type="evidence" value="ECO:0007669"/>
    <property type="project" value="UniProtKB-UniRule"/>
</dbReference>
<dbReference type="AlphaFoldDB" id="A0A098GKX3"/>
<accession>A0A098GKX3</accession>
<evidence type="ECO:0000313" key="7">
    <source>
        <dbReference type="EMBL" id="CEH11181.1"/>
    </source>
</evidence>
<evidence type="ECO:0000256" key="4">
    <source>
        <dbReference type="HAMAP-Rule" id="MF_00922"/>
    </source>
</evidence>
<comment type="subcellular location">
    <subcellularLocation>
        <location evidence="4">Cell outer membrane</location>
    </subcellularLocation>
</comment>
<keyword evidence="1 4" id="KW-0732">Signal</keyword>
<evidence type="ECO:0000313" key="9">
    <source>
        <dbReference type="Proteomes" id="UP000055047"/>
    </source>
</evidence>
<dbReference type="Proteomes" id="UP000055047">
    <property type="component" value="Unassembled WGS sequence"/>
</dbReference>
<evidence type="ECO:0000313" key="10">
    <source>
        <dbReference type="Proteomes" id="UP000078419"/>
    </source>
</evidence>
<reference evidence="8" key="2">
    <citation type="submission" date="2016-03" db="EMBL/GenBank/DDBJ databases">
        <authorList>
            <person name="Loux V."/>
        </authorList>
    </citation>
    <scope>NUCLEOTIDE SEQUENCE</scope>
    <source>
        <strain evidence="8">C1</strain>
    </source>
</reference>
<feature type="repeat" description="TPR" evidence="5">
    <location>
        <begin position="173"/>
        <end position="206"/>
    </location>
</feature>
<name>A0A098GKX3_ANAPH</name>
<evidence type="ECO:0000256" key="2">
    <source>
        <dbReference type="ARBA" id="ARBA00023136"/>
    </source>
</evidence>
<dbReference type="Pfam" id="PF13525">
    <property type="entry name" value="YfiO"/>
    <property type="match status" value="1"/>
</dbReference>
<evidence type="ECO:0000256" key="1">
    <source>
        <dbReference type="ARBA" id="ARBA00022729"/>
    </source>
</evidence>
<keyword evidence="2 4" id="KW-0472">Membrane</keyword>
<protein>
    <recommendedName>
        <fullName evidence="4">Outer membrane protein assembly factor BamD</fullName>
    </recommendedName>
</protein>
<dbReference type="EMBL" id="FLLR01000013">
    <property type="protein sequence ID" value="SBO14112.1"/>
    <property type="molecule type" value="Genomic_DNA"/>
</dbReference>
<evidence type="ECO:0000313" key="8">
    <source>
        <dbReference type="EMBL" id="SBO14112.1"/>
    </source>
</evidence>
<keyword evidence="7" id="KW-0449">Lipoprotein</keyword>
<evidence type="ECO:0000259" key="6">
    <source>
        <dbReference type="Pfam" id="PF13525"/>
    </source>
</evidence>
<dbReference type="InterPro" id="IPR019734">
    <property type="entry name" value="TPR_rpt"/>
</dbReference>
<evidence type="ECO:0000256" key="5">
    <source>
        <dbReference type="PROSITE-ProRule" id="PRU00339"/>
    </source>
</evidence>
<comment type="similarity">
    <text evidence="4">Belongs to the BamD family.</text>
</comment>
<comment type="subunit">
    <text evidence="4">Part of the Bam complex.</text>
</comment>
<dbReference type="RefSeq" id="WP_064659832.1">
    <property type="nucleotide sequence ID" value="NZ_FLLR01000013.1"/>
</dbReference>
<dbReference type="NCBIfam" id="TIGR03302">
    <property type="entry name" value="OM_YfiO"/>
    <property type="match status" value="1"/>
</dbReference>
<organism evidence="7 9">
    <name type="scientific">Anaplasma phagocytophilum</name>
    <name type="common">Ehrlichia phagocytophila</name>
    <dbReference type="NCBI Taxonomy" id="948"/>
    <lineage>
        <taxon>Bacteria</taxon>
        <taxon>Pseudomonadati</taxon>
        <taxon>Pseudomonadota</taxon>
        <taxon>Alphaproteobacteria</taxon>
        <taxon>Rickettsiales</taxon>
        <taxon>Anaplasmataceae</taxon>
        <taxon>Anaplasma</taxon>
        <taxon>phagocytophilum group</taxon>
    </lineage>
</organism>
<feature type="domain" description="Outer membrane lipoprotein BamD-like" evidence="6">
    <location>
        <begin position="42"/>
        <end position="230"/>
    </location>
</feature>
<dbReference type="PROSITE" id="PS50005">
    <property type="entry name" value="TPR"/>
    <property type="match status" value="1"/>
</dbReference>
<evidence type="ECO:0000256" key="3">
    <source>
        <dbReference type="ARBA" id="ARBA00023237"/>
    </source>
</evidence>
<dbReference type="Proteomes" id="UP000078419">
    <property type="component" value="Unassembled WGS sequence"/>
</dbReference>
<dbReference type="InterPro" id="IPR017689">
    <property type="entry name" value="BamD"/>
</dbReference>
<dbReference type="HAMAP" id="MF_00922">
    <property type="entry name" value="OM_assembly_BamD"/>
    <property type="match status" value="1"/>
</dbReference>
<feature type="chain" id="PRO_5013971557" description="Outer membrane protein assembly factor BamD" evidence="4">
    <location>
        <begin position="32"/>
        <end position="241"/>
    </location>
</feature>
<keyword evidence="5" id="KW-0802">TPR repeat</keyword>